<dbReference type="NCBIfam" id="NF040826">
    <property type="entry name" value="lxa_BCAM0308"/>
    <property type="match status" value="1"/>
</dbReference>
<evidence type="ECO:0000313" key="1">
    <source>
        <dbReference type="EMBL" id="CDF82392.1"/>
    </source>
</evidence>
<dbReference type="HOGENOM" id="CLU_114437_0_0_6"/>
<accession>A0A024HD06</accession>
<protein>
    <recommendedName>
        <fullName evidence="3">ATPase</fullName>
    </recommendedName>
</protein>
<organism evidence="1 2">
    <name type="scientific">Pseudomonas knackmussii (strain DSM 6978 / CCUG 54928 / LMG 23759 / B13)</name>
    <dbReference type="NCBI Taxonomy" id="1301098"/>
    <lineage>
        <taxon>Bacteria</taxon>
        <taxon>Pseudomonadati</taxon>
        <taxon>Pseudomonadota</taxon>
        <taxon>Gammaproteobacteria</taxon>
        <taxon>Pseudomonadales</taxon>
        <taxon>Pseudomonadaceae</taxon>
        <taxon>Pseudomonas</taxon>
    </lineage>
</organism>
<reference evidence="1 2" key="1">
    <citation type="submission" date="2013-03" db="EMBL/GenBank/DDBJ databases">
        <authorList>
            <person name="Linke B."/>
        </authorList>
    </citation>
    <scope>NUCLEOTIDE SEQUENCE [LARGE SCALE GENOMIC DNA]</scope>
    <source>
        <strain evidence="1 2">B13</strain>
    </source>
</reference>
<dbReference type="Proteomes" id="UP000025241">
    <property type="component" value="Chromosome I"/>
</dbReference>
<dbReference type="AlphaFoldDB" id="A0A024HD06"/>
<keyword evidence="2" id="KW-1185">Reference proteome</keyword>
<reference evidence="1 2" key="2">
    <citation type="submission" date="2014-05" db="EMBL/GenBank/DDBJ databases">
        <title>Genome sequence of the 3-chlorobenzoate degrading bacterium Pseudomonas knackmussii B13 shows multiple evidence for horizontal gene transfer.</title>
        <authorList>
            <person name="Miyazaki R."/>
            <person name="Bertelli C."/>
            <person name="Falquet L."/>
            <person name="Robinson-Rechavi M."/>
            <person name="Gharib W."/>
            <person name="Roy S."/>
            <person name="Van der Meer J.R."/>
        </authorList>
    </citation>
    <scope>NUCLEOTIDE SEQUENCE [LARGE SCALE GENOMIC DNA]</scope>
    <source>
        <strain evidence="1 2">B13</strain>
    </source>
</reference>
<dbReference type="STRING" id="1301098.PKB_1026"/>
<dbReference type="OrthoDB" id="9785278at2"/>
<sequence>MDKYQQSHKDKLFKPDRLDVYVESHRPRGLAQCPQCGVKYHAGQWTWHVDLSAQEVESFLCPACRRTLDQAPAGEVRISGGFLKTHEDEIIHLLRNTEEREKHDHALERLISIVRDGDELVATTTGIHLANRIGHALDAAYDGQSSYRYSDSESYLSVDWHRD</sequence>
<evidence type="ECO:0008006" key="3">
    <source>
        <dbReference type="Google" id="ProtNLM"/>
    </source>
</evidence>
<name>A0A024HD06_PSEKB</name>
<dbReference type="PATRIC" id="fig|1301098.3.peg.1038"/>
<gene>
    <name evidence="1" type="ORF">PKB_1026</name>
</gene>
<dbReference type="EMBL" id="HG322950">
    <property type="protein sequence ID" value="CDF82392.1"/>
    <property type="molecule type" value="Genomic_DNA"/>
</dbReference>
<dbReference type="InterPro" id="IPR047706">
    <property type="entry name" value="BCAM0308-like"/>
</dbReference>
<proteinExistence type="predicted"/>
<dbReference type="eggNOG" id="COG1499">
    <property type="taxonomic scope" value="Bacteria"/>
</dbReference>
<dbReference type="KEGG" id="pkc:PKB_1026"/>
<evidence type="ECO:0000313" key="2">
    <source>
        <dbReference type="Proteomes" id="UP000025241"/>
    </source>
</evidence>
<dbReference type="RefSeq" id="WP_043249550.1">
    <property type="nucleotide sequence ID" value="NZ_HG322950.1"/>
</dbReference>